<keyword evidence="2 5" id="KW-0689">Ribosomal protein</keyword>
<evidence type="ECO:0000313" key="7">
    <source>
        <dbReference type="Proteomes" id="UP000185769"/>
    </source>
</evidence>
<name>A0A1J4V4C7_9BACT</name>
<sequence>MLQKSKKEEIMKSLEKAIKESLSVVFVNFHGMKVSDETVLRKELRDQGVDYRVSRKTLLKRVLTKKAEGEIPLLSGEVAMAYSKDEVASPREIFNFQKTHKGILNILGGIFEGKFVGKERMMEIATIPSREVLLSKIAFLLKSPMQRLAIAVNEVAKGKGVSN</sequence>
<dbReference type="NCBIfam" id="NF000955">
    <property type="entry name" value="PRK00099.1-1"/>
    <property type="match status" value="1"/>
</dbReference>
<dbReference type="GO" id="GO:0070180">
    <property type="term" value="F:large ribosomal subunit rRNA binding"/>
    <property type="evidence" value="ECO:0007669"/>
    <property type="project" value="UniProtKB-UniRule"/>
</dbReference>
<keyword evidence="5" id="KW-0699">rRNA-binding</keyword>
<dbReference type="STRING" id="1805280.AUJ22_00025"/>
<keyword evidence="3 5" id="KW-0687">Ribonucleoprotein</keyword>
<comment type="caution">
    <text evidence="6">The sequence shown here is derived from an EMBL/GenBank/DDBJ whole genome shotgun (WGS) entry which is preliminary data.</text>
</comment>
<evidence type="ECO:0000256" key="4">
    <source>
        <dbReference type="ARBA" id="ARBA00035202"/>
    </source>
</evidence>
<comment type="function">
    <text evidence="5">Forms part of the ribosomal stalk, playing a central role in the interaction of the ribosome with GTP-bound translation factors.</text>
</comment>
<dbReference type="AlphaFoldDB" id="A0A1J4V4C7"/>
<dbReference type="InterPro" id="IPR047865">
    <property type="entry name" value="Ribosomal_uL10_bac_type"/>
</dbReference>
<dbReference type="InterPro" id="IPR022973">
    <property type="entry name" value="Ribosomal_uL10_bac"/>
</dbReference>
<proteinExistence type="inferred from homology"/>
<dbReference type="InterPro" id="IPR001790">
    <property type="entry name" value="Ribosomal_uL10"/>
</dbReference>
<evidence type="ECO:0000256" key="2">
    <source>
        <dbReference type="ARBA" id="ARBA00022980"/>
    </source>
</evidence>
<dbReference type="Proteomes" id="UP000185769">
    <property type="component" value="Unassembled WGS sequence"/>
</dbReference>
<gene>
    <name evidence="5" type="primary">rplJ</name>
    <name evidence="6" type="ORF">AUJ22_00025</name>
</gene>
<dbReference type="PANTHER" id="PTHR11560">
    <property type="entry name" value="39S RIBOSOMAL PROTEIN L10, MITOCHONDRIAL"/>
    <property type="match status" value="1"/>
</dbReference>
<evidence type="ECO:0000256" key="3">
    <source>
        <dbReference type="ARBA" id="ARBA00023274"/>
    </source>
</evidence>
<dbReference type="GO" id="GO:1990904">
    <property type="term" value="C:ribonucleoprotein complex"/>
    <property type="evidence" value="ECO:0007669"/>
    <property type="project" value="UniProtKB-KW"/>
</dbReference>
<dbReference type="Pfam" id="PF00466">
    <property type="entry name" value="Ribosomal_L10"/>
    <property type="match status" value="1"/>
</dbReference>
<comment type="similarity">
    <text evidence="1 5">Belongs to the universal ribosomal protein uL10 family.</text>
</comment>
<accession>A0A1J4V4C7</accession>
<keyword evidence="5" id="KW-0694">RNA-binding</keyword>
<dbReference type="InterPro" id="IPR043141">
    <property type="entry name" value="Ribosomal_uL10-like_sf"/>
</dbReference>
<evidence type="ECO:0000256" key="5">
    <source>
        <dbReference type="HAMAP-Rule" id="MF_00362"/>
    </source>
</evidence>
<dbReference type="Gene3D" id="3.30.70.1730">
    <property type="match status" value="1"/>
</dbReference>
<dbReference type="SUPFAM" id="SSF160369">
    <property type="entry name" value="Ribosomal protein L10-like"/>
    <property type="match status" value="1"/>
</dbReference>
<reference evidence="6 7" key="1">
    <citation type="journal article" date="2016" name="Environ. Microbiol.">
        <title>Genomic resolution of a cold subsurface aquifer community provides metabolic insights for novel microbes adapted to high CO concentrations.</title>
        <authorList>
            <person name="Probst A.J."/>
            <person name="Castelle C.J."/>
            <person name="Singh A."/>
            <person name="Brown C.T."/>
            <person name="Anantharaman K."/>
            <person name="Sharon I."/>
            <person name="Hug L.A."/>
            <person name="Burstein D."/>
            <person name="Emerson J.B."/>
            <person name="Thomas B.C."/>
            <person name="Banfield J.F."/>
        </authorList>
    </citation>
    <scope>NUCLEOTIDE SEQUENCE [LARGE SCALE GENOMIC DNA]</scope>
    <source>
        <strain evidence="6">CG1_02_31_12</strain>
    </source>
</reference>
<evidence type="ECO:0000313" key="6">
    <source>
        <dbReference type="EMBL" id="OIO30137.1"/>
    </source>
</evidence>
<dbReference type="HAMAP" id="MF_00362">
    <property type="entry name" value="Ribosomal_uL10"/>
    <property type="match status" value="1"/>
</dbReference>
<dbReference type="GO" id="GO:0005840">
    <property type="term" value="C:ribosome"/>
    <property type="evidence" value="ECO:0007669"/>
    <property type="project" value="UniProtKB-KW"/>
</dbReference>
<dbReference type="EMBL" id="MNVM01000001">
    <property type="protein sequence ID" value="OIO30137.1"/>
    <property type="molecule type" value="Genomic_DNA"/>
</dbReference>
<evidence type="ECO:0000256" key="1">
    <source>
        <dbReference type="ARBA" id="ARBA00008889"/>
    </source>
</evidence>
<organism evidence="6 7">
    <name type="scientific">Candidatus Nomurabacteria bacterium CG1_02_31_12</name>
    <dbReference type="NCBI Taxonomy" id="1805280"/>
    <lineage>
        <taxon>Bacteria</taxon>
        <taxon>Candidatus Nomuraibacteriota</taxon>
    </lineage>
</organism>
<dbReference type="Gene3D" id="6.10.250.290">
    <property type="match status" value="1"/>
</dbReference>
<dbReference type="GO" id="GO:0006412">
    <property type="term" value="P:translation"/>
    <property type="evidence" value="ECO:0007669"/>
    <property type="project" value="UniProtKB-UniRule"/>
</dbReference>
<protein>
    <recommendedName>
        <fullName evidence="4 5">Large ribosomal subunit protein uL10</fullName>
    </recommendedName>
</protein>
<comment type="subunit">
    <text evidence="5">Part of the ribosomal stalk of the 50S ribosomal subunit. The N-terminus interacts with L11 and the large rRNA to form the base of the stalk. The C-terminus forms an elongated spine to which L12 dimers bind in a sequential fashion forming a multimeric L10(L12)X complex.</text>
</comment>
<dbReference type="CDD" id="cd05797">
    <property type="entry name" value="Ribosomal_L10"/>
    <property type="match status" value="1"/>
</dbReference>